<dbReference type="AlphaFoldDB" id="A0AAP7DKG4"/>
<feature type="transmembrane region" description="Helical" evidence="6">
    <location>
        <begin position="37"/>
        <end position="62"/>
    </location>
</feature>
<feature type="domain" description="Lipopolysaccharide assembly protein A" evidence="7">
    <location>
        <begin position="24"/>
        <end position="82"/>
    </location>
</feature>
<reference evidence="8 9" key="1">
    <citation type="submission" date="2020-05" db="EMBL/GenBank/DDBJ databases">
        <title>Whole genome sequencing and identification of novel metabolites from Paenibacillus alvei strain JR949.</title>
        <authorList>
            <person name="Rajendhran J."/>
            <person name="Sree Pranav P."/>
            <person name="Mahalakshmi B."/>
            <person name="Karthikeyan R."/>
        </authorList>
    </citation>
    <scope>NUCLEOTIDE SEQUENCE [LARGE SCALE GENOMIC DNA]</scope>
    <source>
        <strain evidence="8 9">JR949</strain>
    </source>
</reference>
<evidence type="ECO:0000256" key="2">
    <source>
        <dbReference type="ARBA" id="ARBA00022692"/>
    </source>
</evidence>
<evidence type="ECO:0000259" key="7">
    <source>
        <dbReference type="Pfam" id="PF06305"/>
    </source>
</evidence>
<dbReference type="EMBL" id="JABFOR010000027">
    <property type="protein sequence ID" value="NOJ72594.1"/>
    <property type="molecule type" value="Genomic_DNA"/>
</dbReference>
<dbReference type="PANTHER" id="PTHR41335:SF1">
    <property type="entry name" value="MEMBRANE PROTEIN"/>
    <property type="match status" value="1"/>
</dbReference>
<keyword evidence="1" id="KW-1003">Cell membrane</keyword>
<evidence type="ECO:0000313" key="9">
    <source>
        <dbReference type="Proteomes" id="UP000552038"/>
    </source>
</evidence>
<dbReference type="RefSeq" id="WP_163977960.1">
    <property type="nucleotide sequence ID" value="NZ_JABFOR010000027.1"/>
</dbReference>
<evidence type="ECO:0000256" key="5">
    <source>
        <dbReference type="SAM" id="MobiDB-lite"/>
    </source>
</evidence>
<evidence type="ECO:0000256" key="1">
    <source>
        <dbReference type="ARBA" id="ARBA00022475"/>
    </source>
</evidence>
<keyword evidence="4 6" id="KW-0472">Membrane</keyword>
<comment type="caution">
    <text evidence="8">The sequence shown here is derived from an EMBL/GenBank/DDBJ whole genome shotgun (WGS) entry which is preliminary data.</text>
</comment>
<protein>
    <submittedName>
        <fullName evidence="8">DUF1049 domain-containing protein</fullName>
    </submittedName>
</protein>
<proteinExistence type="predicted"/>
<dbReference type="GO" id="GO:0005886">
    <property type="term" value="C:plasma membrane"/>
    <property type="evidence" value="ECO:0007669"/>
    <property type="project" value="InterPro"/>
</dbReference>
<name>A0AAP7DKG4_PAEAL</name>
<dbReference type="PANTHER" id="PTHR41335">
    <property type="entry name" value="MEMBRANE PROTEIN-RELATED"/>
    <property type="match status" value="1"/>
</dbReference>
<keyword evidence="3 6" id="KW-1133">Transmembrane helix</keyword>
<sequence length="126" mass="13694">MRIQWSLLAGLIFALITAIFAVINVNPVQVNLLFGTFDVPLILLILGCTLLGAVIVGSYSIYLQFRSQKKIKQLELQLAQLTGEGSSMLESHESLSDQEGLHPNGEPSTEDLTGITTTSSVNKPEH</sequence>
<keyword evidence="2 6" id="KW-0812">Transmembrane</keyword>
<feature type="region of interest" description="Disordered" evidence="5">
    <location>
        <begin position="85"/>
        <end position="126"/>
    </location>
</feature>
<dbReference type="InterPro" id="IPR010445">
    <property type="entry name" value="LapA_dom"/>
</dbReference>
<dbReference type="Proteomes" id="UP000552038">
    <property type="component" value="Unassembled WGS sequence"/>
</dbReference>
<gene>
    <name evidence="8" type="ORF">HMI46_18780</name>
</gene>
<feature type="compositionally biased region" description="Polar residues" evidence="5">
    <location>
        <begin position="106"/>
        <end position="126"/>
    </location>
</feature>
<evidence type="ECO:0000313" key="8">
    <source>
        <dbReference type="EMBL" id="NOJ72594.1"/>
    </source>
</evidence>
<accession>A0AAP7DKG4</accession>
<evidence type="ECO:0000256" key="6">
    <source>
        <dbReference type="SAM" id="Phobius"/>
    </source>
</evidence>
<organism evidence="8 9">
    <name type="scientific">Paenibacillus alvei</name>
    <name type="common">Bacillus alvei</name>
    <dbReference type="NCBI Taxonomy" id="44250"/>
    <lineage>
        <taxon>Bacteria</taxon>
        <taxon>Bacillati</taxon>
        <taxon>Bacillota</taxon>
        <taxon>Bacilli</taxon>
        <taxon>Bacillales</taxon>
        <taxon>Paenibacillaceae</taxon>
        <taxon>Paenibacillus</taxon>
    </lineage>
</organism>
<evidence type="ECO:0000256" key="4">
    <source>
        <dbReference type="ARBA" id="ARBA00023136"/>
    </source>
</evidence>
<evidence type="ECO:0000256" key="3">
    <source>
        <dbReference type="ARBA" id="ARBA00022989"/>
    </source>
</evidence>
<dbReference type="Pfam" id="PF06305">
    <property type="entry name" value="LapA_dom"/>
    <property type="match status" value="1"/>
</dbReference>